<gene>
    <name evidence="2" type="ORF">HZZ10_04240</name>
</gene>
<protein>
    <recommendedName>
        <fullName evidence="1">DUF7882 domain-containing protein</fullName>
    </recommendedName>
</protein>
<accession>A0A853EUZ3</accession>
<name>A0A853EUZ3_9MICO</name>
<comment type="caution">
    <text evidence="2">The sequence shown here is derived from an EMBL/GenBank/DDBJ whole genome shotgun (WGS) entry which is preliminary data.</text>
</comment>
<evidence type="ECO:0000313" key="2">
    <source>
        <dbReference type="EMBL" id="NYS92738.1"/>
    </source>
</evidence>
<dbReference type="Proteomes" id="UP000561011">
    <property type="component" value="Unassembled WGS sequence"/>
</dbReference>
<dbReference type="RefSeq" id="WP_056127638.1">
    <property type="nucleotide sequence ID" value="NZ_JACBYE010000006.1"/>
</dbReference>
<evidence type="ECO:0000259" key="1">
    <source>
        <dbReference type="Pfam" id="PF25355"/>
    </source>
</evidence>
<feature type="domain" description="DUF7882" evidence="1">
    <location>
        <begin position="1"/>
        <end position="80"/>
    </location>
</feature>
<evidence type="ECO:0000313" key="3">
    <source>
        <dbReference type="Proteomes" id="UP000561011"/>
    </source>
</evidence>
<keyword evidence="3" id="KW-1185">Reference proteome</keyword>
<proteinExistence type="predicted"/>
<dbReference type="AlphaFoldDB" id="A0A853EUZ3"/>
<dbReference type="EMBL" id="JACBYE010000006">
    <property type="protein sequence ID" value="NYS92738.1"/>
    <property type="molecule type" value="Genomic_DNA"/>
</dbReference>
<dbReference type="InterPro" id="IPR057204">
    <property type="entry name" value="DUF7882"/>
</dbReference>
<dbReference type="Pfam" id="PF25355">
    <property type="entry name" value="DUF7882"/>
    <property type="match status" value="1"/>
</dbReference>
<sequence>MGTLKYGDDSYAVADKDLAGLQLATVEAFQHRQGFFVELQGLQNTVTLSFSPGVPITFRIDTSDPIHSGADVVAGWVRQAGKGGTVEIPI</sequence>
<organism evidence="2 3">
    <name type="scientific">Sanguibacter inulinus</name>
    <dbReference type="NCBI Taxonomy" id="60922"/>
    <lineage>
        <taxon>Bacteria</taxon>
        <taxon>Bacillati</taxon>
        <taxon>Actinomycetota</taxon>
        <taxon>Actinomycetes</taxon>
        <taxon>Micrococcales</taxon>
        <taxon>Sanguibacteraceae</taxon>
        <taxon>Sanguibacter</taxon>
    </lineage>
</organism>
<reference evidence="2 3" key="1">
    <citation type="submission" date="2020-07" db="EMBL/GenBank/DDBJ databases">
        <title>MOT database genomes.</title>
        <authorList>
            <person name="Joseph S."/>
            <person name="Aduse-Opoku J."/>
            <person name="Hashim A."/>
            <person name="Wade W."/>
            <person name="Curtis M."/>
        </authorList>
    </citation>
    <scope>NUCLEOTIDE SEQUENCE [LARGE SCALE GENOMIC DNA]</scope>
    <source>
        <strain evidence="2 3">DSM 100099</strain>
    </source>
</reference>